<organism evidence="2 3">
    <name type="scientific">Ataeniobius toweri</name>
    <dbReference type="NCBI Taxonomy" id="208326"/>
    <lineage>
        <taxon>Eukaryota</taxon>
        <taxon>Metazoa</taxon>
        <taxon>Chordata</taxon>
        <taxon>Craniata</taxon>
        <taxon>Vertebrata</taxon>
        <taxon>Euteleostomi</taxon>
        <taxon>Actinopterygii</taxon>
        <taxon>Neopterygii</taxon>
        <taxon>Teleostei</taxon>
        <taxon>Neoteleostei</taxon>
        <taxon>Acanthomorphata</taxon>
        <taxon>Ovalentaria</taxon>
        <taxon>Atherinomorphae</taxon>
        <taxon>Cyprinodontiformes</taxon>
        <taxon>Goodeidae</taxon>
        <taxon>Ataeniobius</taxon>
    </lineage>
</organism>
<evidence type="ECO:0000313" key="3">
    <source>
        <dbReference type="Proteomes" id="UP001345963"/>
    </source>
</evidence>
<feature type="region of interest" description="Disordered" evidence="1">
    <location>
        <begin position="165"/>
        <end position="238"/>
    </location>
</feature>
<feature type="compositionally biased region" description="Low complexity" evidence="1">
    <location>
        <begin position="167"/>
        <end position="182"/>
    </location>
</feature>
<dbReference type="EMBL" id="JAHUTI010045017">
    <property type="protein sequence ID" value="MED6246853.1"/>
    <property type="molecule type" value="Genomic_DNA"/>
</dbReference>
<dbReference type="InterPro" id="IPR052481">
    <property type="entry name" value="DZAN1"/>
</dbReference>
<keyword evidence="3" id="KW-1185">Reference proteome</keyword>
<accession>A0ABU7BB24</accession>
<proteinExistence type="predicted"/>
<sequence>MNPEFCPSEWVSLPVLYLHRFRKESGSELVEERKLPVVPMAAGAISAPLIIPITHLTHRTKNHIDTRTPISIQSDSAGVLIFFTLDGSKPGGEHQGSDGSSRKYTDPIVLPAGRVSVRAVAVTRDGRQSSVVTKVFSVDQVESGINTEDKEDGLQSCRRHQSETFYSVHHSASSAQRSAESRLSGRRPPPSGHRFLNRRLSPKGSSTPAAGWVSSSRRSRSADSHELKHLSSPQGSREERVNNFLWYGPDETHPLCCPQEAL</sequence>
<gene>
    <name evidence="2" type="ORF">ATANTOWER_024860</name>
</gene>
<name>A0ABU7BB24_9TELE</name>
<feature type="compositionally biased region" description="Basic and acidic residues" evidence="1">
    <location>
        <begin position="220"/>
        <end position="229"/>
    </location>
</feature>
<dbReference type="Proteomes" id="UP001345963">
    <property type="component" value="Unassembled WGS sequence"/>
</dbReference>
<reference evidence="2 3" key="1">
    <citation type="submission" date="2021-07" db="EMBL/GenBank/DDBJ databases">
        <authorList>
            <person name="Palmer J.M."/>
        </authorList>
    </citation>
    <scope>NUCLEOTIDE SEQUENCE [LARGE SCALE GENOMIC DNA]</scope>
    <source>
        <strain evidence="2 3">AT_MEX2019</strain>
        <tissue evidence="2">Muscle</tissue>
    </source>
</reference>
<dbReference type="PANTHER" id="PTHR16058:SF4">
    <property type="entry name" value="DOUBLE ZINC RIBBON AND ANKYRIN REPEAT-CONTAINING PROTEIN 1"/>
    <property type="match status" value="1"/>
</dbReference>
<protein>
    <submittedName>
        <fullName evidence="2">Uncharacterized protein</fullName>
    </submittedName>
</protein>
<dbReference type="InterPro" id="IPR026876">
    <property type="entry name" value="Fn3_assoc_repeat"/>
</dbReference>
<evidence type="ECO:0000313" key="2">
    <source>
        <dbReference type="EMBL" id="MED6246853.1"/>
    </source>
</evidence>
<comment type="caution">
    <text evidence="2">The sequence shown here is derived from an EMBL/GenBank/DDBJ whole genome shotgun (WGS) entry which is preliminary data.</text>
</comment>
<evidence type="ECO:0000256" key="1">
    <source>
        <dbReference type="SAM" id="MobiDB-lite"/>
    </source>
</evidence>
<dbReference type="PANTHER" id="PTHR16058">
    <property type="entry name" value="DOUBLE ZINC RIBBON AND ANKYRIN REPEAT-CONTAINING PROTEIN 1"/>
    <property type="match status" value="1"/>
</dbReference>
<dbReference type="Pfam" id="PF13287">
    <property type="entry name" value="Fn3_assoc"/>
    <property type="match status" value="1"/>
</dbReference>